<comment type="caution">
    <text evidence="1">The sequence shown here is derived from an EMBL/GenBank/DDBJ whole genome shotgun (WGS) entry which is preliminary data.</text>
</comment>
<dbReference type="SUPFAM" id="SSF48452">
    <property type="entry name" value="TPR-like"/>
    <property type="match status" value="1"/>
</dbReference>
<dbReference type="Gene3D" id="1.25.40.10">
    <property type="entry name" value="Tetratricopeptide repeat domain"/>
    <property type="match status" value="1"/>
</dbReference>
<dbReference type="Proteomes" id="UP000279908">
    <property type="component" value="Unassembled WGS sequence"/>
</dbReference>
<protein>
    <submittedName>
        <fullName evidence="1">Uncharacterized protein</fullName>
    </submittedName>
</protein>
<sequence>MTRSTHKETAMALKQKGIAWAQTIRLIITRASAPDDDQSTARLESAAHSLPSWACILLSKKYRTRGNVAVAKRITLAGLARSPKNVLLLKEGAKISEARKEWDQVKSSWKKILQAGSTGMAARAMSHIIDAHCKLGEFDEAQALMEAHLARYPNHRYFQKKRLSPEEIAFCNHLGVHPMAYADYEYRLKSGKNSHNAGNNMRTESPEVLHVTANPRFGNTIIQLSNALNLAQTLNVREIWLPGFWYLQEQFATRDGIVVKNPPSADECSRMGKSILAGDFFQRKYFFDVLTPNRLPISSFLGQECLRLNAPLPLGKRDLVIHLRAGDVFRVGEKVHPDYGQPPLSFYEKILASGQWDSVTIVCEDDGNPVLLPLLDYARSSTGTVTRKSGSLKEDIECLLSARVLVASSGTFIPAIAELSGNLDTMFCFNNETTFTSNTDVIVDVKDRTGEYVAKVMRGNWENTPSQRSLMLHYPMENLDITSYSLKSRR</sequence>
<accession>A0A432AUD1</accession>
<gene>
    <name evidence="1" type="ORF">EKD02_07605</name>
</gene>
<dbReference type="InterPro" id="IPR011990">
    <property type="entry name" value="TPR-like_helical_dom_sf"/>
</dbReference>
<organism evidence="1 2">
    <name type="scientific">Chlorobium phaeovibrioides</name>
    <dbReference type="NCBI Taxonomy" id="1094"/>
    <lineage>
        <taxon>Bacteria</taxon>
        <taxon>Pseudomonadati</taxon>
        <taxon>Chlorobiota</taxon>
        <taxon>Chlorobiia</taxon>
        <taxon>Chlorobiales</taxon>
        <taxon>Chlorobiaceae</taxon>
        <taxon>Chlorobium/Pelodictyon group</taxon>
        <taxon>Chlorobium</taxon>
    </lineage>
</organism>
<reference evidence="1 2" key="1">
    <citation type="submission" date="2018-12" db="EMBL/GenBank/DDBJ databases">
        <authorList>
            <person name="Lunina O.N."/>
            <person name="Grouzdev D.S."/>
            <person name="Gorlenko V.M."/>
            <person name="Savvichev A.S."/>
        </authorList>
    </citation>
    <scope>NUCLEOTIDE SEQUENCE [LARGE SCALE GENOMIC DNA]</scope>
    <source>
        <strain evidence="1 2">BrKhr-17</strain>
    </source>
</reference>
<dbReference type="AlphaFoldDB" id="A0A432AUD1"/>
<name>A0A432AUD1_CHLPH</name>
<proteinExistence type="predicted"/>
<evidence type="ECO:0000313" key="2">
    <source>
        <dbReference type="Proteomes" id="UP000279908"/>
    </source>
</evidence>
<evidence type="ECO:0000313" key="1">
    <source>
        <dbReference type="EMBL" id="RTY36801.1"/>
    </source>
</evidence>
<dbReference type="RefSeq" id="WP_148102968.1">
    <property type="nucleotide sequence ID" value="NZ_RXYK01000012.1"/>
</dbReference>
<dbReference type="EMBL" id="RXYK01000012">
    <property type="protein sequence ID" value="RTY36801.1"/>
    <property type="molecule type" value="Genomic_DNA"/>
</dbReference>